<dbReference type="AlphaFoldDB" id="A0A0L0G8P2"/>
<evidence type="ECO:0000313" key="1">
    <source>
        <dbReference type="EMBL" id="KNC85251.1"/>
    </source>
</evidence>
<organism evidence="1 2">
    <name type="scientific">Sphaeroforma arctica JP610</name>
    <dbReference type="NCBI Taxonomy" id="667725"/>
    <lineage>
        <taxon>Eukaryota</taxon>
        <taxon>Ichthyosporea</taxon>
        <taxon>Ichthyophonida</taxon>
        <taxon>Sphaeroforma</taxon>
    </lineage>
</organism>
<dbReference type="InterPro" id="IPR016197">
    <property type="entry name" value="Chromo-like_dom_sf"/>
</dbReference>
<dbReference type="PANTHER" id="PTHR10865:SF28">
    <property type="entry name" value="ELM2 DOMAIN-CONTAINING PROTEIN"/>
    <property type="match status" value="1"/>
</dbReference>
<keyword evidence="2" id="KW-1185">Reference proteome</keyword>
<evidence type="ECO:0000313" key="2">
    <source>
        <dbReference type="Proteomes" id="UP000054560"/>
    </source>
</evidence>
<dbReference type="EMBL" id="KQ241712">
    <property type="protein sequence ID" value="KNC85251.1"/>
    <property type="molecule type" value="Genomic_DNA"/>
</dbReference>
<accession>A0A0L0G8P2</accession>
<dbReference type="GO" id="GO:0000122">
    <property type="term" value="P:negative regulation of transcription by RNA polymerase II"/>
    <property type="evidence" value="ECO:0007669"/>
    <property type="project" value="TreeGrafter"/>
</dbReference>
<dbReference type="GO" id="GO:0003714">
    <property type="term" value="F:transcription corepressor activity"/>
    <property type="evidence" value="ECO:0007669"/>
    <property type="project" value="TreeGrafter"/>
</dbReference>
<dbReference type="GO" id="GO:0042826">
    <property type="term" value="F:histone deacetylase binding"/>
    <property type="evidence" value="ECO:0007669"/>
    <property type="project" value="TreeGrafter"/>
</dbReference>
<reference evidence="1 2" key="1">
    <citation type="submission" date="2011-02" db="EMBL/GenBank/DDBJ databases">
        <title>The Genome Sequence of Sphaeroforma arctica JP610.</title>
        <authorList>
            <consortium name="The Broad Institute Genome Sequencing Platform"/>
            <person name="Russ C."/>
            <person name="Cuomo C."/>
            <person name="Young S.K."/>
            <person name="Zeng Q."/>
            <person name="Gargeya S."/>
            <person name="Alvarado L."/>
            <person name="Berlin A."/>
            <person name="Chapman S.B."/>
            <person name="Chen Z."/>
            <person name="Freedman E."/>
            <person name="Gellesch M."/>
            <person name="Goldberg J."/>
            <person name="Griggs A."/>
            <person name="Gujja S."/>
            <person name="Heilman E."/>
            <person name="Heiman D."/>
            <person name="Howarth C."/>
            <person name="Mehta T."/>
            <person name="Neiman D."/>
            <person name="Pearson M."/>
            <person name="Roberts A."/>
            <person name="Saif S."/>
            <person name="Shea T."/>
            <person name="Shenoy N."/>
            <person name="Sisk P."/>
            <person name="Stolte C."/>
            <person name="Sykes S."/>
            <person name="White J."/>
            <person name="Yandava C."/>
            <person name="Burger G."/>
            <person name="Gray M.W."/>
            <person name="Holland P.W.H."/>
            <person name="King N."/>
            <person name="Lang F.B.F."/>
            <person name="Roger A.J."/>
            <person name="Ruiz-Trillo I."/>
            <person name="Haas B."/>
            <person name="Nusbaum C."/>
            <person name="Birren B."/>
        </authorList>
    </citation>
    <scope>NUCLEOTIDE SEQUENCE [LARGE SCALE GENOMIC DNA]</scope>
    <source>
        <strain evidence="1 2">JP610</strain>
    </source>
</reference>
<dbReference type="Gene3D" id="1.10.10.60">
    <property type="entry name" value="Homeodomain-like"/>
    <property type="match status" value="1"/>
</dbReference>
<dbReference type="CDD" id="cd00024">
    <property type="entry name" value="CD_CSD"/>
    <property type="match status" value="1"/>
</dbReference>
<dbReference type="STRING" id="667725.A0A0L0G8P2"/>
<protein>
    <recommendedName>
        <fullName evidence="3">Chromo domain-containing protein</fullName>
    </recommendedName>
</protein>
<dbReference type="PANTHER" id="PTHR10865">
    <property type="entry name" value="METASTASIS-ASSOCIATED PROTEIN AND MESODERM INDUCTION EARLY RESPONSE PROTEIN"/>
    <property type="match status" value="1"/>
</dbReference>
<dbReference type="InterPro" id="IPR040138">
    <property type="entry name" value="MIER/MTA"/>
</dbReference>
<dbReference type="Gene3D" id="2.40.50.40">
    <property type="match status" value="1"/>
</dbReference>
<sequence length="238" mass="27939">MCRVAQIPSVLSNPTPEHYRQQLTSRADHSGRLIWQPDNCIDDTELAKYLEAALPTLRVGRTGFNLPTPRDLQITTILATLTLNGCDVDKAKEELQKNAPRTLAWSNSDIVNFEIELVQHGKDFERFKIAGRSYNEIINFYFQWMRSPRCRSFVNTFMDVWYRSNCGPIHDCNEVIINWKRQIGLFRVAAVLDRRKRGTRWEYKVRWEDTDVETWEDKDSKGLRTSEAFSKYKRSLKE</sequence>
<proteinExistence type="predicted"/>
<dbReference type="SUPFAM" id="SSF54160">
    <property type="entry name" value="Chromo domain-like"/>
    <property type="match status" value="1"/>
</dbReference>
<gene>
    <name evidence="1" type="ORF">SARC_02547</name>
</gene>
<evidence type="ECO:0008006" key="3">
    <source>
        <dbReference type="Google" id="ProtNLM"/>
    </source>
</evidence>
<dbReference type="GeneID" id="25903051"/>
<name>A0A0L0G8P2_9EUKA</name>
<dbReference type="RefSeq" id="XP_014159153.1">
    <property type="nucleotide sequence ID" value="XM_014303678.1"/>
</dbReference>
<dbReference type="Proteomes" id="UP000054560">
    <property type="component" value="Unassembled WGS sequence"/>
</dbReference>
<dbReference type="GO" id="GO:0005654">
    <property type="term" value="C:nucleoplasm"/>
    <property type="evidence" value="ECO:0007669"/>
    <property type="project" value="TreeGrafter"/>
</dbReference>